<dbReference type="AlphaFoldDB" id="A0A074VG15"/>
<dbReference type="EC" id="4.98.1.1" evidence="9 10"/>
<dbReference type="HAMAP" id="MF_00323">
    <property type="entry name" value="Ferrochelatase"/>
    <property type="match status" value="1"/>
</dbReference>
<dbReference type="InterPro" id="IPR033644">
    <property type="entry name" value="Ferrochelatase_C"/>
</dbReference>
<evidence type="ECO:0000256" key="1">
    <source>
        <dbReference type="ARBA" id="ARBA00007718"/>
    </source>
</evidence>
<name>A0A074VG15_9NEIS</name>
<dbReference type="GO" id="GO:0004325">
    <property type="term" value="F:ferrochelatase activity"/>
    <property type="evidence" value="ECO:0007669"/>
    <property type="project" value="UniProtKB-UniRule"/>
</dbReference>
<organism evidence="11 12">
    <name type="scientific">Snodgrassella alvi SCGC AB-598-J21</name>
    <dbReference type="NCBI Taxonomy" id="1385367"/>
    <lineage>
        <taxon>Bacteria</taxon>
        <taxon>Pseudomonadati</taxon>
        <taxon>Pseudomonadota</taxon>
        <taxon>Betaproteobacteria</taxon>
        <taxon>Neisseriales</taxon>
        <taxon>Neisseriaceae</taxon>
        <taxon>Snodgrassella</taxon>
    </lineage>
</organism>
<evidence type="ECO:0000256" key="3">
    <source>
        <dbReference type="ARBA" id="ARBA00022723"/>
    </source>
</evidence>
<keyword evidence="6 9" id="KW-0456">Lyase</keyword>
<comment type="similarity">
    <text evidence="1 9 10">Belongs to the ferrochelatase family.</text>
</comment>
<evidence type="ECO:0000256" key="10">
    <source>
        <dbReference type="RuleBase" id="RU000607"/>
    </source>
</evidence>
<keyword evidence="5 9" id="KW-0350">Heme biosynthesis</keyword>
<dbReference type="InterPro" id="IPR019772">
    <property type="entry name" value="Ferrochelatase_AS"/>
</dbReference>
<dbReference type="GO" id="GO:0006783">
    <property type="term" value="P:heme biosynthetic process"/>
    <property type="evidence" value="ECO:0007669"/>
    <property type="project" value="UniProtKB-UniRule"/>
</dbReference>
<evidence type="ECO:0000256" key="7">
    <source>
        <dbReference type="ARBA" id="ARBA00023244"/>
    </source>
</evidence>
<sequence>MSKIFLSEPKTSKPAIGVLLLNLGTPAAPAPQAVRPYLREFLSDQRVVELPRFLWQLILRGIILPVRGRKSAHAYSTIWQEDGSPLLTGTQLLSTSLASAMPDGVITRFAMTYGQPSVVNVMQEMKQLGVQNLLVLPLYPQYAGSSSGAALDQVWRVMLKQRVQMAVRSITGFYADDNYIKTLARHIQTYWQKHGRGQCLLISFHGIPEAQHQAGDSYVEHCKTTTRLLTEELGLQADEYRLAFQSRFGYAPWVRPSTQDLLIQLPQAGISRLDVVCPGFVTDCLETLEEINIRGKADFLAHGGKQFQYIPCMNSEHEWVEILAPLVKQHLQGWL</sequence>
<dbReference type="PANTHER" id="PTHR11108:SF1">
    <property type="entry name" value="FERROCHELATASE, MITOCHONDRIAL"/>
    <property type="match status" value="1"/>
</dbReference>
<keyword evidence="2 9" id="KW-0963">Cytoplasm</keyword>
<evidence type="ECO:0000256" key="4">
    <source>
        <dbReference type="ARBA" id="ARBA00023004"/>
    </source>
</evidence>
<comment type="caution">
    <text evidence="11">The sequence shown here is derived from an EMBL/GenBank/DDBJ whole genome shotgun (WGS) entry which is preliminary data.</text>
</comment>
<dbReference type="CDD" id="cd00419">
    <property type="entry name" value="Ferrochelatase_C"/>
    <property type="match status" value="1"/>
</dbReference>
<proteinExistence type="inferred from homology"/>
<dbReference type="GO" id="GO:0005737">
    <property type="term" value="C:cytoplasm"/>
    <property type="evidence" value="ECO:0007669"/>
    <property type="project" value="UniProtKB-SubCell"/>
</dbReference>
<feature type="binding site" evidence="9">
    <location>
        <position position="205"/>
    </location>
    <ligand>
        <name>Fe(2+)</name>
        <dbReference type="ChEBI" id="CHEBI:29033"/>
    </ligand>
</feature>
<evidence type="ECO:0000256" key="2">
    <source>
        <dbReference type="ARBA" id="ARBA00022490"/>
    </source>
</evidence>
<dbReference type="GO" id="GO:0046872">
    <property type="term" value="F:metal ion binding"/>
    <property type="evidence" value="ECO:0007669"/>
    <property type="project" value="UniProtKB-KW"/>
</dbReference>
<gene>
    <name evidence="9" type="primary">hemH</name>
    <name evidence="11" type="ORF">SASC598J21_008480</name>
</gene>
<accession>A0A074VG15</accession>
<comment type="catalytic activity">
    <reaction evidence="8">
        <text>Fe-coproporphyrin III + 2 H(+) = coproporphyrin III + Fe(2+)</text>
        <dbReference type="Rhea" id="RHEA:49572"/>
        <dbReference type="ChEBI" id="CHEBI:15378"/>
        <dbReference type="ChEBI" id="CHEBI:29033"/>
        <dbReference type="ChEBI" id="CHEBI:68438"/>
        <dbReference type="ChEBI" id="CHEBI:131725"/>
        <dbReference type="EC" id="4.99.1.9"/>
    </reaction>
    <physiologicalReaction direction="right-to-left" evidence="8">
        <dbReference type="Rhea" id="RHEA:49574"/>
    </physiologicalReaction>
</comment>
<dbReference type="PROSITE" id="PS00534">
    <property type="entry name" value="FERROCHELATASE"/>
    <property type="match status" value="1"/>
</dbReference>
<dbReference type="Proteomes" id="UP000027644">
    <property type="component" value="Unassembled WGS sequence"/>
</dbReference>
<keyword evidence="4 9" id="KW-0408">Iron</keyword>
<dbReference type="EMBL" id="AVQL01000423">
    <property type="protein sequence ID" value="KEQ01370.1"/>
    <property type="molecule type" value="Genomic_DNA"/>
</dbReference>
<evidence type="ECO:0000256" key="8">
    <source>
        <dbReference type="ARBA" id="ARBA00024536"/>
    </source>
</evidence>
<evidence type="ECO:0000256" key="6">
    <source>
        <dbReference type="ARBA" id="ARBA00023239"/>
    </source>
</evidence>
<dbReference type="InterPro" id="IPR033659">
    <property type="entry name" value="Ferrochelatase_N"/>
</dbReference>
<evidence type="ECO:0000256" key="5">
    <source>
        <dbReference type="ARBA" id="ARBA00023133"/>
    </source>
</evidence>
<keyword evidence="7 9" id="KW-0627">Porphyrin biosynthesis</keyword>
<feature type="binding site" evidence="9">
    <location>
        <position position="286"/>
    </location>
    <ligand>
        <name>Fe(2+)</name>
        <dbReference type="ChEBI" id="CHEBI:29033"/>
    </ligand>
</feature>
<dbReference type="NCBIfam" id="TIGR00109">
    <property type="entry name" value="hemH"/>
    <property type="match status" value="1"/>
</dbReference>
<dbReference type="Gene3D" id="3.40.50.1400">
    <property type="match status" value="2"/>
</dbReference>
<dbReference type="PANTHER" id="PTHR11108">
    <property type="entry name" value="FERROCHELATASE"/>
    <property type="match status" value="1"/>
</dbReference>
<comment type="function">
    <text evidence="9 10">Catalyzes the ferrous insertion into protoporphyrin IX.</text>
</comment>
<comment type="catalytic activity">
    <reaction evidence="9 10">
        <text>heme b + 2 H(+) = protoporphyrin IX + Fe(2+)</text>
        <dbReference type="Rhea" id="RHEA:22584"/>
        <dbReference type="ChEBI" id="CHEBI:15378"/>
        <dbReference type="ChEBI" id="CHEBI:29033"/>
        <dbReference type="ChEBI" id="CHEBI:57306"/>
        <dbReference type="ChEBI" id="CHEBI:60344"/>
        <dbReference type="EC" id="4.98.1.1"/>
    </reaction>
</comment>
<protein>
    <recommendedName>
        <fullName evidence="9 10">Ferrochelatase</fullName>
        <ecNumber evidence="9 10">4.98.1.1</ecNumber>
    </recommendedName>
    <alternativeName>
        <fullName evidence="9">Heme synthase</fullName>
    </alternativeName>
    <alternativeName>
        <fullName evidence="9">Protoheme ferro-lyase</fullName>
    </alternativeName>
</protein>
<dbReference type="SUPFAM" id="SSF53800">
    <property type="entry name" value="Chelatase"/>
    <property type="match status" value="1"/>
</dbReference>
<comment type="pathway">
    <text evidence="9 10">Porphyrin-containing compound metabolism; protoheme biosynthesis; protoheme from protoporphyrin-IX: step 1/1.</text>
</comment>
<dbReference type="Pfam" id="PF00762">
    <property type="entry name" value="Ferrochelatase"/>
    <property type="match status" value="1"/>
</dbReference>
<evidence type="ECO:0000313" key="11">
    <source>
        <dbReference type="EMBL" id="KEQ01370.1"/>
    </source>
</evidence>
<dbReference type="UniPathway" id="UPA00252">
    <property type="reaction ID" value="UER00325"/>
</dbReference>
<dbReference type="FunFam" id="3.40.50.1400:FF:000002">
    <property type="entry name" value="Ferrochelatase"/>
    <property type="match status" value="1"/>
</dbReference>
<comment type="subcellular location">
    <subcellularLocation>
        <location evidence="9 10">Cytoplasm</location>
    </subcellularLocation>
</comment>
<reference evidence="11 12" key="1">
    <citation type="journal article" date="2014" name="PLoS Genet.">
        <title>Hidden diversity in honey bee gut symbionts detected by single-cell genomics.</title>
        <authorList>
            <person name="Engel P."/>
            <person name="Stepanauskas R."/>
            <person name="Moran N."/>
        </authorList>
    </citation>
    <scope>NUCLEOTIDE SEQUENCE [LARGE SCALE GENOMIC DNA]</scope>
    <source>
        <strain evidence="11 12">SCGC AB-598-J21</strain>
    </source>
</reference>
<keyword evidence="3 9" id="KW-0479">Metal-binding</keyword>
<evidence type="ECO:0000256" key="9">
    <source>
        <dbReference type="HAMAP-Rule" id="MF_00323"/>
    </source>
</evidence>
<dbReference type="CDD" id="cd03411">
    <property type="entry name" value="Ferrochelatase_N"/>
    <property type="match status" value="1"/>
</dbReference>
<evidence type="ECO:0000313" key="12">
    <source>
        <dbReference type="Proteomes" id="UP000027644"/>
    </source>
</evidence>
<dbReference type="InterPro" id="IPR001015">
    <property type="entry name" value="Ferrochelatase"/>
</dbReference>